<gene>
    <name evidence="2" type="ORF">BKA14_000001</name>
</gene>
<feature type="non-terminal residue" evidence="2">
    <location>
        <position position="63"/>
    </location>
</feature>
<sequence>MPLVVAGAGAAVVLGSSSHGSILPVRPALGLAGLPQRSKVLGGRHRKAAEGRPRWGWPSAVTL</sequence>
<evidence type="ECO:0000313" key="2">
    <source>
        <dbReference type="EMBL" id="MBB4689853.1"/>
    </source>
</evidence>
<accession>A0A7W7CML7</accession>
<name>A0A7W7CML7_9ACTN</name>
<evidence type="ECO:0000256" key="1">
    <source>
        <dbReference type="SAM" id="MobiDB-lite"/>
    </source>
</evidence>
<dbReference type="EMBL" id="JACHMF010000001">
    <property type="protein sequence ID" value="MBB4689853.1"/>
    <property type="molecule type" value="Genomic_DNA"/>
</dbReference>
<comment type="caution">
    <text evidence="2">The sequence shown here is derived from an EMBL/GenBank/DDBJ whole genome shotgun (WGS) entry which is preliminary data.</text>
</comment>
<organism evidence="2 3">
    <name type="scientific">Paractinoplanes abujensis</name>
    <dbReference type="NCBI Taxonomy" id="882441"/>
    <lineage>
        <taxon>Bacteria</taxon>
        <taxon>Bacillati</taxon>
        <taxon>Actinomycetota</taxon>
        <taxon>Actinomycetes</taxon>
        <taxon>Micromonosporales</taxon>
        <taxon>Micromonosporaceae</taxon>
        <taxon>Paractinoplanes</taxon>
    </lineage>
</organism>
<evidence type="ECO:0000313" key="3">
    <source>
        <dbReference type="Proteomes" id="UP000542742"/>
    </source>
</evidence>
<proteinExistence type="predicted"/>
<dbReference type="AlphaFoldDB" id="A0A7W7CML7"/>
<dbReference type="Proteomes" id="UP000542742">
    <property type="component" value="Unassembled WGS sequence"/>
</dbReference>
<feature type="region of interest" description="Disordered" evidence="1">
    <location>
        <begin position="42"/>
        <end position="63"/>
    </location>
</feature>
<reference evidence="2 3" key="1">
    <citation type="submission" date="2020-08" db="EMBL/GenBank/DDBJ databases">
        <title>Sequencing the genomes of 1000 actinobacteria strains.</title>
        <authorList>
            <person name="Klenk H.-P."/>
        </authorList>
    </citation>
    <scope>NUCLEOTIDE SEQUENCE [LARGE SCALE GENOMIC DNA]</scope>
    <source>
        <strain evidence="2 3">DSM 45518</strain>
    </source>
</reference>
<protein>
    <submittedName>
        <fullName evidence="2">Uncharacterized protein</fullName>
    </submittedName>
</protein>
<keyword evidence="3" id="KW-1185">Reference proteome</keyword>